<feature type="domain" description="Type 4 fimbrial biogenesis protein PilX N-terminal" evidence="3">
    <location>
        <begin position="19"/>
        <end position="69"/>
    </location>
</feature>
<dbReference type="KEGG" id="lsf:I8J32_011990"/>
<keyword evidence="1" id="KW-0472">Membrane</keyword>
<dbReference type="InterPro" id="IPR025205">
    <property type="entry name" value="PilX/PilW_C"/>
</dbReference>
<dbReference type="Pfam" id="PF14341">
    <property type="entry name" value="PilX_N"/>
    <property type="match status" value="1"/>
</dbReference>
<evidence type="ECO:0000259" key="3">
    <source>
        <dbReference type="Pfam" id="PF14341"/>
    </source>
</evidence>
<organism evidence="4 5">
    <name type="scientific">Agrilutibacter solisilvae</name>
    <dbReference type="NCBI Taxonomy" id="2763317"/>
    <lineage>
        <taxon>Bacteria</taxon>
        <taxon>Pseudomonadati</taxon>
        <taxon>Pseudomonadota</taxon>
        <taxon>Gammaproteobacteria</taxon>
        <taxon>Lysobacterales</taxon>
        <taxon>Lysobacteraceae</taxon>
        <taxon>Agrilutibacter</taxon>
    </lineage>
</organism>
<keyword evidence="1" id="KW-1133">Transmembrane helix</keyword>
<dbReference type="AlphaFoldDB" id="A0A974XX87"/>
<protein>
    <submittedName>
        <fullName evidence="4">Pilus assembly protein</fullName>
    </submittedName>
</protein>
<evidence type="ECO:0000259" key="2">
    <source>
        <dbReference type="Pfam" id="PF13681"/>
    </source>
</evidence>
<evidence type="ECO:0000313" key="5">
    <source>
        <dbReference type="Proteomes" id="UP000639274"/>
    </source>
</evidence>
<proteinExistence type="predicted"/>
<accession>A0A974XX87</accession>
<feature type="domain" description="PilX/PilW C-terminal" evidence="2">
    <location>
        <begin position="102"/>
        <end position="181"/>
    </location>
</feature>
<dbReference type="Pfam" id="PF13681">
    <property type="entry name" value="PilX"/>
    <property type="match status" value="1"/>
</dbReference>
<dbReference type="InterPro" id="IPR025746">
    <property type="entry name" value="PilX_N_dom"/>
</dbReference>
<evidence type="ECO:0000256" key="1">
    <source>
        <dbReference type="SAM" id="Phobius"/>
    </source>
</evidence>
<feature type="transmembrane region" description="Helical" evidence="1">
    <location>
        <begin position="21"/>
        <end position="41"/>
    </location>
</feature>
<name>A0A974XX87_9GAMM</name>
<dbReference type="RefSeq" id="WP_200612457.1">
    <property type="nucleotide sequence ID" value="NZ_CP071518.1"/>
</dbReference>
<keyword evidence="5" id="KW-1185">Reference proteome</keyword>
<evidence type="ECO:0000313" key="4">
    <source>
        <dbReference type="EMBL" id="QSX77474.1"/>
    </source>
</evidence>
<dbReference type="Proteomes" id="UP000639274">
    <property type="component" value="Chromosome"/>
</dbReference>
<keyword evidence="1" id="KW-0812">Transmembrane</keyword>
<sequence length="183" mass="19063">MTSRIQNPRAGKAGPARQRGVTLVIVLILLLVVTLIALASLRGTLMEERMSANVLDRSLAFQAAEAALREGESVAAGKPALPAAGCAAGLCAIPNPAVAPVWTDEAIWAAAPEAVVQLGDKTAKPRYIVELLANDVPPKGSCTTSGDVSETTCSGTERRYRVTARSEAEGRAAVMLQTIFAVP</sequence>
<reference evidence="4 5" key="1">
    <citation type="submission" date="2021-03" db="EMBL/GenBank/DDBJ databases">
        <title>Lysobacter sp. nov. isolated from soil of gangwondo yeongwol, south Korea.</title>
        <authorList>
            <person name="Kim K.R."/>
            <person name="Kim K.H."/>
            <person name="Jeon C.O."/>
        </authorList>
    </citation>
    <scope>NUCLEOTIDE SEQUENCE [LARGE SCALE GENOMIC DNA]</scope>
    <source>
        <strain evidence="4 5">R19</strain>
    </source>
</reference>
<dbReference type="EMBL" id="CP071518">
    <property type="protein sequence ID" value="QSX77474.1"/>
    <property type="molecule type" value="Genomic_DNA"/>
</dbReference>
<gene>
    <name evidence="4" type="ORF">I8J32_011990</name>
</gene>